<dbReference type="Proteomes" id="UP000284779">
    <property type="component" value="Unassembled WGS sequence"/>
</dbReference>
<proteinExistence type="predicted"/>
<sequence length="126" mass="14238">MKAKSRVKLNMGVIKKLSTAAVTSLEQTADAVQSDLKQSQVMPFDKGTLQNTQTFVDYKESNQGRVQIVSSTPYARRLYYHPEYNFSTAENPNAGGKWFEDYLAGGKKQNFARDTFKKLYKRNGGL</sequence>
<dbReference type="EMBL" id="QSFD01000001">
    <property type="protein sequence ID" value="RHA20929.1"/>
    <property type="molecule type" value="Genomic_DNA"/>
</dbReference>
<evidence type="ECO:0008006" key="3">
    <source>
        <dbReference type="Google" id="ProtNLM"/>
    </source>
</evidence>
<dbReference type="AlphaFoldDB" id="A0A413RDW7"/>
<reference evidence="1 2" key="1">
    <citation type="submission" date="2018-08" db="EMBL/GenBank/DDBJ databases">
        <title>A genome reference for cultivated species of the human gut microbiota.</title>
        <authorList>
            <person name="Zou Y."/>
            <person name="Xue W."/>
            <person name="Luo G."/>
        </authorList>
    </citation>
    <scope>NUCLEOTIDE SEQUENCE [LARGE SCALE GENOMIC DNA]</scope>
    <source>
        <strain evidence="1 2">AM44-11BH</strain>
    </source>
</reference>
<keyword evidence="2" id="KW-1185">Reference proteome</keyword>
<protein>
    <recommendedName>
        <fullName evidence="3">Capsid protein</fullName>
    </recommendedName>
</protein>
<organism evidence="1 2">
    <name type="scientific">Eubacterium ventriosum</name>
    <dbReference type="NCBI Taxonomy" id="39496"/>
    <lineage>
        <taxon>Bacteria</taxon>
        <taxon>Bacillati</taxon>
        <taxon>Bacillota</taxon>
        <taxon>Clostridia</taxon>
        <taxon>Eubacteriales</taxon>
        <taxon>Eubacteriaceae</taxon>
        <taxon>Eubacterium</taxon>
    </lineage>
</organism>
<accession>A0A413RDW7</accession>
<name>A0A413RDW7_9FIRM</name>
<comment type="caution">
    <text evidence="1">The sequence shown here is derived from an EMBL/GenBank/DDBJ whole genome shotgun (WGS) entry which is preliminary data.</text>
</comment>
<gene>
    <name evidence="1" type="ORF">DW944_00065</name>
</gene>
<evidence type="ECO:0000313" key="1">
    <source>
        <dbReference type="EMBL" id="RHA20929.1"/>
    </source>
</evidence>
<evidence type="ECO:0000313" key="2">
    <source>
        <dbReference type="Proteomes" id="UP000284779"/>
    </source>
</evidence>